<dbReference type="Pfam" id="PF02347">
    <property type="entry name" value="GDC-P"/>
    <property type="match status" value="1"/>
</dbReference>
<evidence type="ECO:0000313" key="6">
    <source>
        <dbReference type="EMBL" id="NMQ18879.1"/>
    </source>
</evidence>
<dbReference type="Proteomes" id="UP000760480">
    <property type="component" value="Unassembled WGS sequence"/>
</dbReference>
<dbReference type="RefSeq" id="WP_169248129.1">
    <property type="nucleotide sequence ID" value="NZ_SPMZ01000016.1"/>
</dbReference>
<dbReference type="Gene3D" id="3.40.640.10">
    <property type="entry name" value="Type I PLP-dependent aspartate aminotransferase-like (Major domain)"/>
    <property type="match status" value="1"/>
</dbReference>
<dbReference type="InterPro" id="IPR015421">
    <property type="entry name" value="PyrdxlP-dep_Trfase_major"/>
</dbReference>
<dbReference type="InterPro" id="IPR015424">
    <property type="entry name" value="PyrdxlP-dep_Trfase"/>
</dbReference>
<evidence type="ECO:0000256" key="4">
    <source>
        <dbReference type="HAMAP-Rule" id="MF_00712"/>
    </source>
</evidence>
<evidence type="ECO:0000259" key="5">
    <source>
        <dbReference type="Pfam" id="PF02347"/>
    </source>
</evidence>
<dbReference type="InterPro" id="IPR023010">
    <property type="entry name" value="GcvPA"/>
</dbReference>
<evidence type="ECO:0000313" key="7">
    <source>
        <dbReference type="Proteomes" id="UP000760480"/>
    </source>
</evidence>
<gene>
    <name evidence="4" type="primary">gcvPA</name>
    <name evidence="6" type="ORF">E4P82_06445</name>
</gene>
<comment type="subunit">
    <text evidence="4">The glycine cleavage system is composed of four proteins: P, T, L and H. In this organism, the P 'protein' is a heterodimer of two subunits.</text>
</comment>
<dbReference type="InterPro" id="IPR049315">
    <property type="entry name" value="GDC-P_N"/>
</dbReference>
<dbReference type="HAMAP" id="MF_00712">
    <property type="entry name" value="GcvPA"/>
    <property type="match status" value="1"/>
</dbReference>
<name>A0ABX1TJN9_9GAMM</name>
<comment type="similarity">
    <text evidence="4">Belongs to the GcvP family. N-terminal subunit subfamily.</text>
</comment>
<dbReference type="CDD" id="cd00613">
    <property type="entry name" value="GDC-P"/>
    <property type="match status" value="1"/>
</dbReference>
<dbReference type="PANTHER" id="PTHR42806">
    <property type="entry name" value="GLYCINE CLEAVAGE SYSTEM P-PROTEIN"/>
    <property type="match status" value="1"/>
</dbReference>
<accession>A0ABX1TJN9</accession>
<evidence type="ECO:0000256" key="2">
    <source>
        <dbReference type="ARBA" id="ARBA00023002"/>
    </source>
</evidence>
<dbReference type="SUPFAM" id="SSF53383">
    <property type="entry name" value="PLP-dependent transferases"/>
    <property type="match status" value="1"/>
</dbReference>
<dbReference type="EMBL" id="SPMZ01000016">
    <property type="protein sequence ID" value="NMQ18879.1"/>
    <property type="molecule type" value="Genomic_DNA"/>
</dbReference>
<feature type="domain" description="Glycine cleavage system P-protein N-terminal" evidence="5">
    <location>
        <begin position="3"/>
        <end position="442"/>
    </location>
</feature>
<dbReference type="InterPro" id="IPR020581">
    <property type="entry name" value="GDC_P"/>
</dbReference>
<dbReference type="PANTHER" id="PTHR42806:SF1">
    <property type="entry name" value="GLYCINE DEHYDROGENASE (DECARBOXYLATING)"/>
    <property type="match status" value="1"/>
</dbReference>
<dbReference type="PIRSF" id="PIRSF006815">
    <property type="entry name" value="GcvPA"/>
    <property type="match status" value="1"/>
</dbReference>
<dbReference type="GO" id="GO:0004375">
    <property type="term" value="F:glycine dehydrogenase (decarboxylating) activity"/>
    <property type="evidence" value="ECO:0007669"/>
    <property type="project" value="UniProtKB-EC"/>
</dbReference>
<proteinExistence type="inferred from homology"/>
<evidence type="ECO:0000256" key="1">
    <source>
        <dbReference type="ARBA" id="ARBA00003788"/>
    </source>
</evidence>
<dbReference type="EC" id="1.4.4.2" evidence="4"/>
<comment type="catalytic activity">
    <reaction evidence="3 4">
        <text>N(6)-[(R)-lipoyl]-L-lysyl-[glycine-cleavage complex H protein] + glycine + H(+) = N(6)-[(R)-S(8)-aminomethyldihydrolipoyl]-L-lysyl-[glycine-cleavage complex H protein] + CO2</text>
        <dbReference type="Rhea" id="RHEA:24304"/>
        <dbReference type="Rhea" id="RHEA-COMP:10494"/>
        <dbReference type="Rhea" id="RHEA-COMP:10495"/>
        <dbReference type="ChEBI" id="CHEBI:15378"/>
        <dbReference type="ChEBI" id="CHEBI:16526"/>
        <dbReference type="ChEBI" id="CHEBI:57305"/>
        <dbReference type="ChEBI" id="CHEBI:83099"/>
        <dbReference type="ChEBI" id="CHEBI:83143"/>
        <dbReference type="EC" id="1.4.4.2"/>
    </reaction>
</comment>
<dbReference type="Gene3D" id="3.90.1150.10">
    <property type="entry name" value="Aspartate Aminotransferase, domain 1"/>
    <property type="match status" value="1"/>
</dbReference>
<organism evidence="6 7">
    <name type="scientific">Candidatus Competibacter phosphatis</name>
    <dbReference type="NCBI Taxonomy" id="221280"/>
    <lineage>
        <taxon>Bacteria</taxon>
        <taxon>Pseudomonadati</taxon>
        <taxon>Pseudomonadota</taxon>
        <taxon>Gammaproteobacteria</taxon>
        <taxon>Candidatus Competibacteraceae</taxon>
        <taxon>Candidatus Competibacter</taxon>
    </lineage>
</organism>
<reference evidence="6 7" key="1">
    <citation type="submission" date="2019-03" db="EMBL/GenBank/DDBJ databases">
        <title>Metabolic reconstructions from genomes of highly enriched 'Candidatus Accumulibacter' and 'Candidatus Competibacter' bioreactor populations.</title>
        <authorList>
            <person name="Annavajhala M.K."/>
            <person name="Welles L."/>
            <person name="Abbas B."/>
            <person name="Sorokin D."/>
            <person name="Park H."/>
            <person name="Van Loosdrecht M."/>
            <person name="Chandran K."/>
        </authorList>
    </citation>
    <scope>NUCLEOTIDE SEQUENCE [LARGE SCALE GENOMIC DNA]</scope>
    <source>
        <strain evidence="6 7">SBR_G</strain>
    </source>
</reference>
<evidence type="ECO:0000256" key="3">
    <source>
        <dbReference type="ARBA" id="ARBA00049026"/>
    </source>
</evidence>
<sequence length="451" mass="48737">MPFIPHTSDDVRAMLAAIGAPDLDTLFEEIPSALRVGELPALPEALNELQVTRLMEARAADYPRPLCFLGAGAYEHHIPAAVWEIVGRGEFYSAYTPYQPEASQGTLQVLYEYQSMMAGLTGLAVSNASLYDGASALAEALLMAVRANRKSKSKRILIPRALHPLYRRTVHAIVHNQGIELVEVPYDPTGGHTPVEALAPYAGQDFAALVIPQPNFFGVLEEVDALTDWAHQHNALAVAVVNPTALAILKPPGEWGDAGADIACGDGQPLGSPLSSGGPYFGFLCCRREWVRQMPGRLVGRTVDLDGKTGFTLTLQAREQHIRRSKATSNICTNQGLMVTAATLYLSLLGPRGLEQVAAACHANTRVLVEQLTQVPGVSRVFDRPVFHETVLRLPRPASEVLDGLLARGILGGFDLNDDYPELGHALLVCATETREEADLRRYAAALAEIA</sequence>
<dbReference type="NCBIfam" id="NF001696">
    <property type="entry name" value="PRK00451.1"/>
    <property type="match status" value="1"/>
</dbReference>
<keyword evidence="2 4" id="KW-0560">Oxidoreductase</keyword>
<keyword evidence="7" id="KW-1185">Reference proteome</keyword>
<comment type="function">
    <text evidence="1 4">The glycine cleavage system catalyzes the degradation of glycine. The P protein binds the alpha-amino group of glycine through its pyridoxal phosphate cofactor; CO(2) is released and the remaining methylamine moiety is then transferred to the lipoamide cofactor of the H protein.</text>
</comment>
<dbReference type="InterPro" id="IPR015422">
    <property type="entry name" value="PyrdxlP-dep_Trfase_small"/>
</dbReference>
<protein>
    <recommendedName>
        <fullName evidence="4">Probable glycine dehydrogenase (decarboxylating) subunit 1</fullName>
        <ecNumber evidence="4">1.4.4.2</ecNumber>
    </recommendedName>
    <alternativeName>
        <fullName evidence="4">Glycine cleavage system P-protein subunit 1</fullName>
    </alternativeName>
    <alternativeName>
        <fullName evidence="4">Glycine decarboxylase subunit 1</fullName>
    </alternativeName>
    <alternativeName>
        <fullName evidence="4">Glycine dehydrogenase (aminomethyl-transferring) subunit 1</fullName>
    </alternativeName>
</protein>
<comment type="caution">
    <text evidence="6">The sequence shown here is derived from an EMBL/GenBank/DDBJ whole genome shotgun (WGS) entry which is preliminary data.</text>
</comment>